<feature type="transmembrane region" description="Helical" evidence="2">
    <location>
        <begin position="159"/>
        <end position="182"/>
    </location>
</feature>
<protein>
    <submittedName>
        <fullName evidence="3">Uncharacterized protein</fullName>
    </submittedName>
</protein>
<feature type="transmembrane region" description="Helical" evidence="2">
    <location>
        <begin position="236"/>
        <end position="257"/>
    </location>
</feature>
<evidence type="ECO:0000313" key="4">
    <source>
        <dbReference type="Proteomes" id="UP000680714"/>
    </source>
</evidence>
<accession>A0ABS5ICM0</accession>
<feature type="compositionally biased region" description="Basic and acidic residues" evidence="1">
    <location>
        <begin position="94"/>
        <end position="114"/>
    </location>
</feature>
<evidence type="ECO:0000313" key="3">
    <source>
        <dbReference type="EMBL" id="MBR9972171.1"/>
    </source>
</evidence>
<gene>
    <name evidence="3" type="ORF">KEC16_10655</name>
</gene>
<dbReference type="Proteomes" id="UP000680714">
    <property type="component" value="Unassembled WGS sequence"/>
</dbReference>
<keyword evidence="2" id="KW-0472">Membrane</keyword>
<organism evidence="3 4">
    <name type="scientific">Magnetospirillum sulfuroxidans</name>
    <dbReference type="NCBI Taxonomy" id="611300"/>
    <lineage>
        <taxon>Bacteria</taxon>
        <taxon>Pseudomonadati</taxon>
        <taxon>Pseudomonadota</taxon>
        <taxon>Alphaproteobacteria</taxon>
        <taxon>Rhodospirillales</taxon>
        <taxon>Rhodospirillaceae</taxon>
        <taxon>Magnetospirillum</taxon>
    </lineage>
</organism>
<feature type="region of interest" description="Disordered" evidence="1">
    <location>
        <begin position="82"/>
        <end position="114"/>
    </location>
</feature>
<keyword evidence="4" id="KW-1185">Reference proteome</keyword>
<dbReference type="EMBL" id="JAGTUF010000008">
    <property type="protein sequence ID" value="MBR9972171.1"/>
    <property type="molecule type" value="Genomic_DNA"/>
</dbReference>
<keyword evidence="2" id="KW-1133">Transmembrane helix</keyword>
<comment type="caution">
    <text evidence="3">The sequence shown here is derived from an EMBL/GenBank/DDBJ whole genome shotgun (WGS) entry which is preliminary data.</text>
</comment>
<dbReference type="RefSeq" id="WP_211548652.1">
    <property type="nucleotide sequence ID" value="NZ_JAGTUF010000008.1"/>
</dbReference>
<feature type="transmembrane region" description="Helical" evidence="2">
    <location>
        <begin position="194"/>
        <end position="216"/>
    </location>
</feature>
<proteinExistence type="predicted"/>
<keyword evidence="2" id="KW-0812">Transmembrane</keyword>
<name>A0ABS5ICM0_9PROT</name>
<evidence type="ECO:0000256" key="2">
    <source>
        <dbReference type="SAM" id="Phobius"/>
    </source>
</evidence>
<feature type="transmembrane region" description="Helical" evidence="2">
    <location>
        <begin position="130"/>
        <end position="153"/>
    </location>
</feature>
<reference evidence="3 4" key="1">
    <citation type="submission" date="2021-04" db="EMBL/GenBank/DDBJ databases">
        <title>Magnetospirillum sulfuroxidans sp. nov., a facultative chemolithoautotrophic sulfur-oxidizing alphaproteobacterium isolated from freshwater sediment and proposals for Paramagetospirillum gen. nov., and Magnetospirillaceae fam. nov.</title>
        <authorList>
            <person name="Koziaeva V."/>
            <person name="Geelhoed J.S."/>
            <person name="Sorokin D.Y."/>
            <person name="Grouzdev D.S."/>
        </authorList>
    </citation>
    <scope>NUCLEOTIDE SEQUENCE [LARGE SCALE GENOMIC DNA]</scope>
    <source>
        <strain evidence="3 4">J10</strain>
    </source>
</reference>
<sequence length="385" mass="43367">MADYRRGETDALAGEPDGGAAVFTGYQLNVISRTHTDITGYLKDADMELDDLGGQLAALKERSASYSGDRENSLAERRAAEDALHAAKGGGSPEYRHAKEHSDTVEEQLKSVRQAEGDRPLQSYLGRKSYFTFFVIIFAAELPINIPAVQAIFREAPFFSLIVALALSGIMVYFAHTLGRTLRQPQIFTGSRWLFWLTVVLLVLLSAAMILSIYTLRQQFIGATFYGRQQTAAVEAGWFFLAVNCAVYLAGCLVSIFHHDRNPDYQRLTKESKDARAAFFKIERAYSQARQGLNDTFDDRQRRLNLDNQRVEYDIAQLKNKMESNNKSRRPMIEMALSVLAERLTSYQDGNRSKRSSMPVPPVFGVDRITRLKDDMRKEFEGGVS</sequence>
<evidence type="ECO:0000256" key="1">
    <source>
        <dbReference type="SAM" id="MobiDB-lite"/>
    </source>
</evidence>